<dbReference type="EMBL" id="CCAE010000001">
    <property type="protein sequence ID" value="CDN85861.1"/>
    <property type="molecule type" value="Genomic_DNA"/>
</dbReference>
<dbReference type="GO" id="GO:0016491">
    <property type="term" value="F:oxidoreductase activity"/>
    <property type="evidence" value="ECO:0007669"/>
    <property type="project" value="UniProtKB-KW"/>
</dbReference>
<dbReference type="GO" id="GO:0005886">
    <property type="term" value="C:plasma membrane"/>
    <property type="evidence" value="ECO:0007669"/>
    <property type="project" value="UniProtKB-SubCell"/>
</dbReference>
<feature type="transmembrane region" description="Helical" evidence="20">
    <location>
        <begin position="133"/>
        <end position="152"/>
    </location>
</feature>
<evidence type="ECO:0000256" key="19">
    <source>
        <dbReference type="RuleBase" id="RU004024"/>
    </source>
</evidence>
<evidence type="ECO:0000259" key="22">
    <source>
        <dbReference type="PROSITE" id="PS50999"/>
    </source>
</evidence>
<dbReference type="Proteomes" id="UP000028878">
    <property type="component" value="Unassembled WGS sequence"/>
</dbReference>
<keyword evidence="12 17" id="KW-0408">Iron</keyword>
<dbReference type="PROSITE" id="PS50857">
    <property type="entry name" value="COX2_CUA"/>
    <property type="match status" value="1"/>
</dbReference>
<evidence type="ECO:0000256" key="5">
    <source>
        <dbReference type="ARBA" id="ARBA00022617"/>
    </source>
</evidence>
<dbReference type="Pfam" id="PF02790">
    <property type="entry name" value="COX2_TM"/>
    <property type="match status" value="1"/>
</dbReference>
<evidence type="ECO:0000256" key="13">
    <source>
        <dbReference type="ARBA" id="ARBA00023008"/>
    </source>
</evidence>
<evidence type="ECO:0000256" key="1">
    <source>
        <dbReference type="ARBA" id="ARBA00004141"/>
    </source>
</evidence>
<dbReference type="InterPro" id="IPR002429">
    <property type="entry name" value="CcO_II-like_C"/>
</dbReference>
<dbReference type="PROSITE" id="PS00078">
    <property type="entry name" value="COX2"/>
    <property type="match status" value="1"/>
</dbReference>
<dbReference type="PROSITE" id="PS50999">
    <property type="entry name" value="COX2_TM"/>
    <property type="match status" value="1"/>
</dbReference>
<evidence type="ECO:0000259" key="23">
    <source>
        <dbReference type="PROSITE" id="PS51007"/>
    </source>
</evidence>
<dbReference type="PANTHER" id="PTHR22888">
    <property type="entry name" value="CYTOCHROME C OXIDASE, SUBUNIT II"/>
    <property type="match status" value="1"/>
</dbReference>
<evidence type="ECO:0000259" key="21">
    <source>
        <dbReference type="PROSITE" id="PS50857"/>
    </source>
</evidence>
<evidence type="ECO:0000256" key="18">
    <source>
        <dbReference type="RuleBase" id="RU000456"/>
    </source>
</evidence>
<dbReference type="GO" id="GO:0042597">
    <property type="term" value="C:periplasmic space"/>
    <property type="evidence" value="ECO:0007669"/>
    <property type="project" value="UniProtKB-SubCell"/>
</dbReference>
<organism evidence="24 25">
    <name type="scientific">Hydrogenophaga intermedia</name>
    <dbReference type="NCBI Taxonomy" id="65786"/>
    <lineage>
        <taxon>Bacteria</taxon>
        <taxon>Pseudomonadati</taxon>
        <taxon>Pseudomonadota</taxon>
        <taxon>Betaproteobacteria</taxon>
        <taxon>Burkholderiales</taxon>
        <taxon>Comamonadaceae</taxon>
        <taxon>Hydrogenophaga</taxon>
    </lineage>
</organism>
<keyword evidence="13 19" id="KW-0186">Copper</keyword>
<dbReference type="InterPro" id="IPR036257">
    <property type="entry name" value="Cyt_c_oxidase_su2_TM_sf"/>
</dbReference>
<protein>
    <recommendedName>
        <fullName evidence="19">Cytochrome c oxidase subunit 2</fullName>
        <ecNumber evidence="19">7.1.1.9</ecNumber>
    </recommendedName>
</protein>
<reference evidence="25" key="2">
    <citation type="submission" date="2014-11" db="EMBL/GenBank/DDBJ databases">
        <title>Draft genome sequence of Hydrogenophaga intermedia S1.</title>
        <authorList>
            <person name="Gan H.M."/>
            <person name="Chew T.H."/>
            <person name="Stolz A."/>
        </authorList>
    </citation>
    <scope>NUCLEOTIDE SEQUENCE [LARGE SCALE GENOMIC DNA]</scope>
    <source>
        <strain evidence="25">S1</strain>
    </source>
</reference>
<dbReference type="SUPFAM" id="SSF81464">
    <property type="entry name" value="Cytochrome c oxidase subunit II-like, transmembrane region"/>
    <property type="match status" value="1"/>
</dbReference>
<evidence type="ECO:0000256" key="4">
    <source>
        <dbReference type="ARBA" id="ARBA00022448"/>
    </source>
</evidence>
<evidence type="ECO:0000256" key="9">
    <source>
        <dbReference type="ARBA" id="ARBA00022967"/>
    </source>
</evidence>
<dbReference type="GO" id="GO:0004129">
    <property type="term" value="F:cytochrome-c oxidase activity"/>
    <property type="evidence" value="ECO:0007669"/>
    <property type="project" value="UniProtKB-EC"/>
</dbReference>
<comment type="function">
    <text evidence="15 19">Subunits I and II form the functional core of the enzyme complex. Electrons originating in cytochrome c are transferred via heme a and Cu(A) to the binuclear center formed by heme a3 and Cu(B).</text>
</comment>
<proteinExistence type="inferred from homology"/>
<keyword evidence="9" id="KW-1278">Translocase</keyword>
<dbReference type="AlphaFoldDB" id="A0A1L1PMR6"/>
<dbReference type="Pfam" id="PF00116">
    <property type="entry name" value="COX2"/>
    <property type="match status" value="1"/>
</dbReference>
<dbReference type="InterPro" id="IPR036909">
    <property type="entry name" value="Cyt_c-like_dom_sf"/>
</dbReference>
<comment type="similarity">
    <text evidence="3 18">Belongs to the cytochrome c oxidase subunit 2 family.</text>
</comment>
<reference evidence="25" key="1">
    <citation type="submission" date="2014-02" db="EMBL/GenBank/DDBJ databases">
        <authorList>
            <person name="Gan H."/>
        </authorList>
    </citation>
    <scope>NUCLEOTIDE SEQUENCE [LARGE SCALE GENOMIC DNA]</scope>
    <source>
        <strain evidence="25">S1</strain>
    </source>
</reference>
<dbReference type="GO" id="GO:0042773">
    <property type="term" value="P:ATP synthesis coupled electron transport"/>
    <property type="evidence" value="ECO:0007669"/>
    <property type="project" value="TreeGrafter"/>
</dbReference>
<keyword evidence="11 20" id="KW-1133">Transmembrane helix</keyword>
<evidence type="ECO:0000256" key="14">
    <source>
        <dbReference type="ARBA" id="ARBA00023136"/>
    </source>
</evidence>
<evidence type="ECO:0000256" key="11">
    <source>
        <dbReference type="ARBA" id="ARBA00022989"/>
    </source>
</evidence>
<feature type="domain" description="Cytochrome oxidase subunit II copper A binding" evidence="21">
    <location>
        <begin position="166"/>
        <end position="308"/>
    </location>
</feature>
<evidence type="ECO:0000256" key="7">
    <source>
        <dbReference type="ARBA" id="ARBA00022692"/>
    </source>
</evidence>
<comment type="cofactor">
    <cofactor evidence="19">
        <name>Cu cation</name>
        <dbReference type="ChEBI" id="CHEBI:23378"/>
    </cofactor>
    <text evidence="19">Binds a copper A center.</text>
</comment>
<dbReference type="Pfam" id="PF13442">
    <property type="entry name" value="Cytochrome_CBB3"/>
    <property type="match status" value="1"/>
</dbReference>
<dbReference type="SUPFAM" id="SSF46626">
    <property type="entry name" value="Cytochrome c"/>
    <property type="match status" value="1"/>
</dbReference>
<dbReference type="Gene3D" id="1.10.287.90">
    <property type="match status" value="1"/>
</dbReference>
<dbReference type="Gene3D" id="2.60.40.420">
    <property type="entry name" value="Cupredoxins - blue copper proteins"/>
    <property type="match status" value="1"/>
</dbReference>
<feature type="domain" description="Cytochrome oxidase subunit II transmembrane region profile" evidence="22">
    <location>
        <begin position="70"/>
        <end position="165"/>
    </location>
</feature>
<dbReference type="InterPro" id="IPR045187">
    <property type="entry name" value="CcO_II"/>
</dbReference>
<keyword evidence="8 17" id="KW-0479">Metal-binding</keyword>
<evidence type="ECO:0000256" key="16">
    <source>
        <dbReference type="ARBA" id="ARBA00047816"/>
    </source>
</evidence>
<comment type="subcellular location">
    <subcellularLocation>
        <location evidence="18">Cell membrane</location>
        <topology evidence="18">Multi-pass membrane protein</topology>
    </subcellularLocation>
    <subcellularLocation>
        <location evidence="1">Membrane</location>
        <topology evidence="1">Multi-pass membrane protein</topology>
    </subcellularLocation>
    <subcellularLocation>
        <location evidence="2">Periplasm</location>
    </subcellularLocation>
</comment>
<evidence type="ECO:0000256" key="2">
    <source>
        <dbReference type="ARBA" id="ARBA00004418"/>
    </source>
</evidence>
<dbReference type="PANTHER" id="PTHR22888:SF9">
    <property type="entry name" value="CYTOCHROME C OXIDASE SUBUNIT 2"/>
    <property type="match status" value="1"/>
</dbReference>
<dbReference type="Gene3D" id="1.10.760.10">
    <property type="entry name" value="Cytochrome c-like domain"/>
    <property type="match status" value="1"/>
</dbReference>
<evidence type="ECO:0000256" key="10">
    <source>
        <dbReference type="ARBA" id="ARBA00022982"/>
    </source>
</evidence>
<keyword evidence="7 18" id="KW-0812">Transmembrane</keyword>
<dbReference type="SUPFAM" id="SSF49503">
    <property type="entry name" value="Cupredoxins"/>
    <property type="match status" value="1"/>
</dbReference>
<evidence type="ECO:0000256" key="20">
    <source>
        <dbReference type="SAM" id="Phobius"/>
    </source>
</evidence>
<dbReference type="RefSeq" id="WP_009517369.1">
    <property type="nucleotide sequence ID" value="NZ_CCAE010000001.1"/>
</dbReference>
<keyword evidence="14 20" id="KW-0472">Membrane</keyword>
<keyword evidence="5 17" id="KW-0349">Heme</keyword>
<evidence type="ECO:0000256" key="8">
    <source>
        <dbReference type="ARBA" id="ARBA00022723"/>
    </source>
</evidence>
<dbReference type="InterPro" id="IPR011759">
    <property type="entry name" value="Cyt_c_oxidase_su2_TM_dom"/>
</dbReference>
<comment type="catalytic activity">
    <reaction evidence="16 19">
        <text>4 Fe(II)-[cytochrome c] + O2 + 8 H(+)(in) = 4 Fe(III)-[cytochrome c] + 2 H2O + 4 H(+)(out)</text>
        <dbReference type="Rhea" id="RHEA:11436"/>
        <dbReference type="Rhea" id="RHEA-COMP:10350"/>
        <dbReference type="Rhea" id="RHEA-COMP:14399"/>
        <dbReference type="ChEBI" id="CHEBI:15377"/>
        <dbReference type="ChEBI" id="CHEBI:15378"/>
        <dbReference type="ChEBI" id="CHEBI:15379"/>
        <dbReference type="ChEBI" id="CHEBI:29033"/>
        <dbReference type="ChEBI" id="CHEBI:29034"/>
        <dbReference type="EC" id="7.1.1.9"/>
    </reaction>
</comment>
<dbReference type="InterPro" id="IPR001505">
    <property type="entry name" value="Copper_CuA"/>
</dbReference>
<dbReference type="PRINTS" id="PR01166">
    <property type="entry name" value="CYCOXIDASEII"/>
</dbReference>
<dbReference type="InterPro" id="IPR014222">
    <property type="entry name" value="Cyt_c_oxidase_su2"/>
</dbReference>
<keyword evidence="4 18" id="KW-0813">Transport</keyword>
<evidence type="ECO:0000256" key="6">
    <source>
        <dbReference type="ARBA" id="ARBA00022660"/>
    </source>
</evidence>
<sequence>MGISLCRRVAFGWCVILAQSIFLFEAQQVSKTTKTLQALRAARNAAGLALLSAGVWTSVAAQKVNDLPGGPAVNQLNFAPPVTKIAEEQHWLHWFMMGICAVIFVIVFGVMFYSIVKHRKSVGHKSQALPEPIWVELGWTIVPLLIVIGMALPATKVLVAQKDTTNADLTIKAVGMQWKWGYEYIKGEGEGIDFLSTLDTSHRVMSNSGKPEATDDYLLKVDNPLVVPVGKKIRIITTANDVIHAWMVPAFGVKQDAIPGFVRDTWFRAEKTGDFYGQCAELCGKEHAYMPIHVKVVSAEEYTAWVGEKYKAIAAAADDPSKVWTLADLVKRGESVYAANCAACHQANGKGAGPIKALDGSPVVLDADKGKMTHVLLNGQNNGAMPAWKQLSDTELAAVMTYAKNSWSNKTEQIVQPAEVQAARK</sequence>
<dbReference type="PROSITE" id="PS51007">
    <property type="entry name" value="CYTC"/>
    <property type="match status" value="1"/>
</dbReference>
<keyword evidence="25" id="KW-1185">Reference proteome</keyword>
<evidence type="ECO:0000256" key="15">
    <source>
        <dbReference type="ARBA" id="ARBA00024688"/>
    </source>
</evidence>
<keyword evidence="24" id="KW-0560">Oxidoreductase</keyword>
<evidence type="ECO:0000256" key="17">
    <source>
        <dbReference type="PROSITE-ProRule" id="PRU00433"/>
    </source>
</evidence>
<gene>
    <name evidence="24" type="ORF">BN948_00257</name>
</gene>
<evidence type="ECO:0000256" key="12">
    <source>
        <dbReference type="ARBA" id="ARBA00023004"/>
    </source>
</evidence>
<dbReference type="GO" id="GO:0005507">
    <property type="term" value="F:copper ion binding"/>
    <property type="evidence" value="ECO:0007669"/>
    <property type="project" value="InterPro"/>
</dbReference>
<name>A0A1L1PMR6_HYDIT</name>
<keyword evidence="6 18" id="KW-0679">Respiratory chain</keyword>
<evidence type="ECO:0000313" key="24">
    <source>
        <dbReference type="EMBL" id="CDN85861.1"/>
    </source>
</evidence>
<evidence type="ECO:0000313" key="25">
    <source>
        <dbReference type="Proteomes" id="UP000028878"/>
    </source>
</evidence>
<dbReference type="NCBIfam" id="TIGR02866">
    <property type="entry name" value="CoxB"/>
    <property type="match status" value="1"/>
</dbReference>
<dbReference type="InterPro" id="IPR008972">
    <property type="entry name" value="Cupredoxin"/>
</dbReference>
<feature type="transmembrane region" description="Helical" evidence="20">
    <location>
        <begin position="91"/>
        <end position="113"/>
    </location>
</feature>
<dbReference type="GO" id="GO:0020037">
    <property type="term" value="F:heme binding"/>
    <property type="evidence" value="ECO:0007669"/>
    <property type="project" value="InterPro"/>
</dbReference>
<dbReference type="EC" id="7.1.1.9" evidence="19"/>
<accession>A0A1L1PMR6</accession>
<keyword evidence="10 18" id="KW-0249">Electron transport</keyword>
<feature type="domain" description="Cytochrome c" evidence="23">
    <location>
        <begin position="328"/>
        <end position="407"/>
    </location>
</feature>
<dbReference type="InterPro" id="IPR009056">
    <property type="entry name" value="Cyt_c-like_dom"/>
</dbReference>
<evidence type="ECO:0000256" key="3">
    <source>
        <dbReference type="ARBA" id="ARBA00007866"/>
    </source>
</evidence>